<dbReference type="Pfam" id="PF07978">
    <property type="entry name" value="NIPSNAP"/>
    <property type="match status" value="1"/>
</dbReference>
<dbReference type="InterPro" id="IPR012577">
    <property type="entry name" value="NIPSNAP"/>
</dbReference>
<evidence type="ECO:0000313" key="3">
    <source>
        <dbReference type="Proteomes" id="UP000051298"/>
    </source>
</evidence>
<gene>
    <name evidence="2" type="ORF">THS5294_03024</name>
</gene>
<evidence type="ECO:0000259" key="1">
    <source>
        <dbReference type="Pfam" id="PF07978"/>
    </source>
</evidence>
<protein>
    <recommendedName>
        <fullName evidence="1">NIPSNAP domain-containing protein</fullName>
    </recommendedName>
</protein>
<dbReference type="Gene3D" id="3.30.70.100">
    <property type="match status" value="1"/>
</dbReference>
<dbReference type="AlphaFoldDB" id="A0A0P1F254"/>
<dbReference type="SUPFAM" id="SSF54909">
    <property type="entry name" value="Dimeric alpha+beta barrel"/>
    <property type="match status" value="1"/>
</dbReference>
<dbReference type="InterPro" id="IPR011008">
    <property type="entry name" value="Dimeric_a/b-barrel"/>
</dbReference>
<dbReference type="RefSeq" id="WP_058124369.1">
    <property type="nucleotide sequence ID" value="NZ_CYRX01000033.1"/>
</dbReference>
<name>A0A0P1F254_9RHOB</name>
<organism evidence="2 3">
    <name type="scientific">Thalassobacter stenotrophicus</name>
    <dbReference type="NCBI Taxonomy" id="266809"/>
    <lineage>
        <taxon>Bacteria</taxon>
        <taxon>Pseudomonadati</taxon>
        <taxon>Pseudomonadota</taxon>
        <taxon>Alphaproteobacteria</taxon>
        <taxon>Rhodobacterales</taxon>
        <taxon>Roseobacteraceae</taxon>
        <taxon>Thalassobacter</taxon>
    </lineage>
</organism>
<proteinExistence type="predicted"/>
<evidence type="ECO:0000313" key="2">
    <source>
        <dbReference type="EMBL" id="CUH61712.1"/>
    </source>
</evidence>
<reference evidence="2 3" key="1">
    <citation type="submission" date="2015-09" db="EMBL/GenBank/DDBJ databases">
        <authorList>
            <consortium name="Swine Surveillance"/>
        </authorList>
    </citation>
    <scope>NUCLEOTIDE SEQUENCE [LARGE SCALE GENOMIC DNA]</scope>
    <source>
        <strain evidence="2 3">CECT 5294</strain>
    </source>
</reference>
<feature type="domain" description="NIPSNAP" evidence="1">
    <location>
        <begin position="6"/>
        <end position="99"/>
    </location>
</feature>
<sequence length="110" mass="12409">MITCTITYEIDPDQVSAFEVYAKAWIHLVNTMGGTHHGYFLPHEGANDRAWAMFSFPSLAAYEDYRSQMTNDPACQRAYAHARETGCIRRYDRTFTRPVLSGASPEALGL</sequence>
<dbReference type="EMBL" id="CYRX01000033">
    <property type="protein sequence ID" value="CUH61712.1"/>
    <property type="molecule type" value="Genomic_DNA"/>
</dbReference>
<accession>A0A0P1F254</accession>
<dbReference type="Proteomes" id="UP000051298">
    <property type="component" value="Unassembled WGS sequence"/>
</dbReference>